<organism evidence="3 4">
    <name type="scientific">Paraprevotella xylaniphila YIT 11841</name>
    <dbReference type="NCBI Taxonomy" id="762982"/>
    <lineage>
        <taxon>Bacteria</taxon>
        <taxon>Pseudomonadati</taxon>
        <taxon>Bacteroidota</taxon>
        <taxon>Bacteroidia</taxon>
        <taxon>Bacteroidales</taxon>
        <taxon>Prevotellaceae</taxon>
        <taxon>Paraprevotella</taxon>
    </lineage>
</organism>
<dbReference type="eggNOG" id="ENOG502Z7QJ">
    <property type="taxonomic scope" value="Bacteria"/>
</dbReference>
<dbReference type="AlphaFoldDB" id="F3QRI0"/>
<keyword evidence="4" id="KW-1185">Reference proteome</keyword>
<feature type="signal peptide" evidence="1">
    <location>
        <begin position="1"/>
        <end position="19"/>
    </location>
</feature>
<comment type="caution">
    <text evidence="3">The sequence shown here is derived from an EMBL/GenBank/DDBJ whole genome shotgun (WGS) entry which is preliminary data.</text>
</comment>
<evidence type="ECO:0000313" key="3">
    <source>
        <dbReference type="EMBL" id="EGG56110.1"/>
    </source>
</evidence>
<sequence length="418" mass="48412">MKKITVLLSLLCCASATTAQRHEILDRQLHTLQVVVNDDPLQPPIMNLGGGNHLEIGFDEFSHEYHRYIYKVEHCNADWSPSTEIFESDYMNGFNGEPIEDYEKSFNTTVLYTHYSLRIPNENISLKLSGNYKLTVYNDEGDEPVPVLTACFSLVEPGVGIGATVSTNTDIDFNKSHQQVDFSVNYGLVKVIDPHRELKTVVMQNRRWDNCVVNPKPNIQAANKIEFTHNRQLIFPAGNEYHKFEILDVHVPTLNVDRMEWFDPYYHATLYPNQTARNYLYDEDQNGAFIIRNSDDEDVATTCDYVFTHFTLKSPQLPGGEVYLNGEWTYNRFIPEYRMTYNRETQAYEATALLKQGYYNYNYLFVPDGDTQGNSGRTDGNFYETENEYIILVYHRPNGGRYDKLVGYRRMNFKINGK</sequence>
<dbReference type="HOGENOM" id="CLU_049143_0_0_10"/>
<evidence type="ECO:0000259" key="2">
    <source>
        <dbReference type="Pfam" id="PF17116"/>
    </source>
</evidence>
<accession>F3QRI0</accession>
<dbReference type="RefSeq" id="WP_008625372.1">
    <property type="nucleotide sequence ID" value="NZ_GL883825.1"/>
</dbReference>
<evidence type="ECO:0000256" key="1">
    <source>
        <dbReference type="SAM" id="SignalP"/>
    </source>
</evidence>
<protein>
    <recommendedName>
        <fullName evidence="2">Type 9 secretion system plug protein N-terminal domain-containing protein</fullName>
    </recommendedName>
</protein>
<dbReference type="Proteomes" id="UP000005546">
    <property type="component" value="Unassembled WGS sequence"/>
</dbReference>
<dbReference type="OrthoDB" id="1522602at2"/>
<name>F3QRI0_9BACT</name>
<dbReference type="Pfam" id="PF17116">
    <property type="entry name" value="T9SS_plug_1st"/>
    <property type="match status" value="1"/>
</dbReference>
<dbReference type="InterPro" id="IPR031345">
    <property type="entry name" value="T9SS_Plug_N"/>
</dbReference>
<gene>
    <name evidence="3" type="ORF">HMPREF9442_00781</name>
</gene>
<proteinExistence type="predicted"/>
<dbReference type="EMBL" id="AFBR01000021">
    <property type="protein sequence ID" value="EGG56110.1"/>
    <property type="molecule type" value="Genomic_DNA"/>
</dbReference>
<evidence type="ECO:0000313" key="4">
    <source>
        <dbReference type="Proteomes" id="UP000005546"/>
    </source>
</evidence>
<dbReference type="STRING" id="762982.HMPREF9442_00781"/>
<keyword evidence="1" id="KW-0732">Signal</keyword>
<feature type="chain" id="PRO_5003305374" description="Type 9 secretion system plug protein N-terminal domain-containing protein" evidence="1">
    <location>
        <begin position="20"/>
        <end position="418"/>
    </location>
</feature>
<reference evidence="3 4" key="1">
    <citation type="submission" date="2011-02" db="EMBL/GenBank/DDBJ databases">
        <authorList>
            <person name="Weinstock G."/>
            <person name="Sodergren E."/>
            <person name="Clifton S."/>
            <person name="Fulton L."/>
            <person name="Fulton B."/>
            <person name="Courtney L."/>
            <person name="Fronick C."/>
            <person name="Harrison M."/>
            <person name="Strong C."/>
            <person name="Farmer C."/>
            <person name="Delahaunty K."/>
            <person name="Markovic C."/>
            <person name="Hall O."/>
            <person name="Minx P."/>
            <person name="Tomlinson C."/>
            <person name="Mitreva M."/>
            <person name="Hou S."/>
            <person name="Chen J."/>
            <person name="Wollam A."/>
            <person name="Pepin K.H."/>
            <person name="Johnson M."/>
            <person name="Bhonagiri V."/>
            <person name="Zhang X."/>
            <person name="Suruliraj S."/>
            <person name="Warren W."/>
            <person name="Chinwalla A."/>
            <person name="Mardis E.R."/>
            <person name="Wilson R.K."/>
        </authorList>
    </citation>
    <scope>NUCLEOTIDE SEQUENCE [LARGE SCALE GENOMIC DNA]</scope>
    <source>
        <strain evidence="3 4">YIT 11841</strain>
    </source>
</reference>
<feature type="domain" description="Type 9 secretion system plug protein N-terminal" evidence="2">
    <location>
        <begin position="30"/>
        <end position="156"/>
    </location>
</feature>